<feature type="transmembrane region" description="Helical" evidence="1">
    <location>
        <begin position="39"/>
        <end position="58"/>
    </location>
</feature>
<evidence type="ECO:0000256" key="1">
    <source>
        <dbReference type="SAM" id="Phobius"/>
    </source>
</evidence>
<accession>A0A645AKA4</accession>
<reference evidence="2" key="1">
    <citation type="submission" date="2019-08" db="EMBL/GenBank/DDBJ databases">
        <authorList>
            <person name="Kucharzyk K."/>
            <person name="Murdoch R.W."/>
            <person name="Higgins S."/>
            <person name="Loffler F."/>
        </authorList>
    </citation>
    <scope>NUCLEOTIDE SEQUENCE</scope>
</reference>
<sequence>MKYTKAINVGTAFVAKNLSNLCITFNWGAMRVDVFWHNIRAIVFVVFPTMNLVAFIAWKRFMYVPKALRQNEEKRKRSNAIKLIITLIIANSMPVYFLLSLIYGSFS</sequence>
<evidence type="ECO:0000313" key="2">
    <source>
        <dbReference type="EMBL" id="MPM53645.1"/>
    </source>
</evidence>
<protein>
    <submittedName>
        <fullName evidence="2">Uncharacterized protein</fullName>
    </submittedName>
</protein>
<proteinExistence type="predicted"/>
<organism evidence="2">
    <name type="scientific">bioreactor metagenome</name>
    <dbReference type="NCBI Taxonomy" id="1076179"/>
    <lineage>
        <taxon>unclassified sequences</taxon>
        <taxon>metagenomes</taxon>
        <taxon>ecological metagenomes</taxon>
    </lineage>
</organism>
<keyword evidence="1" id="KW-1133">Transmembrane helix</keyword>
<dbReference type="EMBL" id="VSSQ01014432">
    <property type="protein sequence ID" value="MPM53645.1"/>
    <property type="molecule type" value="Genomic_DNA"/>
</dbReference>
<gene>
    <name evidence="2" type="ORF">SDC9_100414</name>
</gene>
<keyword evidence="1" id="KW-0472">Membrane</keyword>
<name>A0A645AKA4_9ZZZZ</name>
<dbReference type="AlphaFoldDB" id="A0A645AKA4"/>
<feature type="transmembrane region" description="Helical" evidence="1">
    <location>
        <begin position="79"/>
        <end position="103"/>
    </location>
</feature>
<comment type="caution">
    <text evidence="2">The sequence shown here is derived from an EMBL/GenBank/DDBJ whole genome shotgun (WGS) entry which is preliminary data.</text>
</comment>
<keyword evidence="1" id="KW-0812">Transmembrane</keyword>